<evidence type="ECO:0000313" key="2">
    <source>
        <dbReference type="EMBL" id="MFC5452608.1"/>
    </source>
</evidence>
<name>A0ABW0KGM8_9BACL</name>
<evidence type="ECO:0000256" key="1">
    <source>
        <dbReference type="SAM" id="MobiDB-lite"/>
    </source>
</evidence>
<feature type="region of interest" description="Disordered" evidence="1">
    <location>
        <begin position="1"/>
        <end position="26"/>
    </location>
</feature>
<reference evidence="3" key="1">
    <citation type="journal article" date="2019" name="Int. J. Syst. Evol. Microbiol.">
        <title>The Global Catalogue of Microorganisms (GCM) 10K type strain sequencing project: providing services to taxonomists for standard genome sequencing and annotation.</title>
        <authorList>
            <consortium name="The Broad Institute Genomics Platform"/>
            <consortium name="The Broad Institute Genome Sequencing Center for Infectious Disease"/>
            <person name="Wu L."/>
            <person name="Ma J."/>
        </authorList>
    </citation>
    <scope>NUCLEOTIDE SEQUENCE [LARGE SCALE GENOMIC DNA]</scope>
    <source>
        <strain evidence="3">KACC 11904</strain>
    </source>
</reference>
<gene>
    <name evidence="2" type="ORF">ACFPOG_30860</name>
</gene>
<dbReference type="Gene3D" id="2.60.120.260">
    <property type="entry name" value="Galactose-binding domain-like"/>
    <property type="match status" value="1"/>
</dbReference>
<feature type="compositionally biased region" description="Low complexity" evidence="1">
    <location>
        <begin position="8"/>
        <end position="23"/>
    </location>
</feature>
<comment type="caution">
    <text evidence="2">The sequence shown here is derived from an EMBL/GenBank/DDBJ whole genome shotgun (WGS) entry which is preliminary data.</text>
</comment>
<dbReference type="Proteomes" id="UP001596044">
    <property type="component" value="Unassembled WGS sequence"/>
</dbReference>
<dbReference type="RefSeq" id="WP_270885746.1">
    <property type="nucleotide sequence ID" value="NZ_JAQFVF010000091.1"/>
</dbReference>
<proteinExistence type="predicted"/>
<protein>
    <submittedName>
        <fullName evidence="2">Uncharacterized protein</fullName>
    </submittedName>
</protein>
<accession>A0ABW0KGM8</accession>
<sequence length="208" mass="23061">MINKRITKSTVNKTQNTVKKTQSAIKKTQSSRKIGFSASNFKKMVHAAQRSLNSQKSVVISQTRTISTDSSWVNALPINRNPSWVAPQAGESYLWGKNDPNGPAAVVARRFTILRDVDEIDDATLFLAVDNFAIVLINGRALIIDSPQANSSFFNPGRQFDIVPFLRRGRNDIVIAAFNFPSNSNRSDNNPAGVLARIRINFAQQSKK</sequence>
<evidence type="ECO:0000313" key="3">
    <source>
        <dbReference type="Proteomes" id="UP001596044"/>
    </source>
</evidence>
<organism evidence="2 3">
    <name type="scientific">Paenibacillus aestuarii</name>
    <dbReference type="NCBI Taxonomy" id="516965"/>
    <lineage>
        <taxon>Bacteria</taxon>
        <taxon>Bacillati</taxon>
        <taxon>Bacillota</taxon>
        <taxon>Bacilli</taxon>
        <taxon>Bacillales</taxon>
        <taxon>Paenibacillaceae</taxon>
        <taxon>Paenibacillus</taxon>
    </lineage>
</organism>
<dbReference type="EMBL" id="JBHSMJ010000061">
    <property type="protein sequence ID" value="MFC5452608.1"/>
    <property type="molecule type" value="Genomic_DNA"/>
</dbReference>
<keyword evidence="3" id="KW-1185">Reference proteome</keyword>